<gene>
    <name evidence="1" type="ORF">BDN72DRAFT_917225</name>
</gene>
<evidence type="ECO:0000313" key="1">
    <source>
        <dbReference type="EMBL" id="TFK66554.1"/>
    </source>
</evidence>
<sequence length="890" mass="99707">MSVVVLYTTPNTQVKLTIKKGTLATFFQCVVLPQSLIECLGKVGSAINILIEIGEPLSQLHPTAELVFGLIKSVVAVFEKQKLCYEKLSDLFEKMASCLPYFKKMQKLRNFSNVQETIESILIHMEAALKVVLSHNTFSSLKQFFDFVVSSEADKFSDLSVKFDKLLDDYNLALQLDMAILQDQLVEQAAQNQVKEALEKLNYVQVIPGDQCLEKTRVSTLADIDIWAQNSTQPICWLSGPAGTGKSTIAATAALNFEETRKLAAFYTCRRDQKALGNPLQLWKNICYRLAIVYKPFGLKLAKVITDDLHFGSGAETISVLFQKLFKHPLSMLDAEPPHGPLIIVIDALDECGGEMDRVQLLTHLLELTRLCSWIKILITSRNNPEIQKYLQGQAQQIELNPAESGGDVATFIRVRYSQFELSDVEITKLIQAANGLFIWATTAFKYLEQSIDYNYTTQLLLGSQGHGSSRVYETLHNLYYMVLSTGIGSNPANLMIFHQIMPVVLLAAQPSSIYTLSKLTEYQTKVVENMVKKLHAVMIINSDKTVRILHPSFVEYLLNEQNHPEKLYWIDSYAGHSTLVGKCFDILKKELRFNMYDIPSSYALNKEVVGLEDKKHDLELSHIHYAALFWTFHLQACKEIATKQEDALVNLFGGPYTLYWIEVLGLHGRMYEALRSIQNINIGRLMTNETQELLSDLYHLLDLAKEVASVSIPHIYISCLAYMPQSCQLGKKILQHFDNIFKIQGMPDIWIPHHMVVGNHGSCVNAVAYSPSGRHVVSAAIDGTLKIWDANTGQLIGKPLQGHSTDVRCVAYSPDGNYVVSGAADNTVRVWDAKTGQPAVQPLEGHSDYVRSVACSPDASGKIACLYLALAFRLCFKELLTLKVVFRGL</sequence>
<accession>A0ACD3AMJ3</accession>
<dbReference type="Proteomes" id="UP000308600">
    <property type="component" value="Unassembled WGS sequence"/>
</dbReference>
<protein>
    <submittedName>
        <fullName evidence="1">Uncharacterized protein</fullName>
    </submittedName>
</protein>
<name>A0ACD3AMJ3_9AGAR</name>
<reference evidence="1 2" key="1">
    <citation type="journal article" date="2019" name="Nat. Ecol. Evol.">
        <title>Megaphylogeny resolves global patterns of mushroom evolution.</title>
        <authorList>
            <person name="Varga T."/>
            <person name="Krizsan K."/>
            <person name="Foldi C."/>
            <person name="Dima B."/>
            <person name="Sanchez-Garcia M."/>
            <person name="Sanchez-Ramirez S."/>
            <person name="Szollosi G.J."/>
            <person name="Szarkandi J.G."/>
            <person name="Papp V."/>
            <person name="Albert L."/>
            <person name="Andreopoulos W."/>
            <person name="Angelini C."/>
            <person name="Antonin V."/>
            <person name="Barry K.W."/>
            <person name="Bougher N.L."/>
            <person name="Buchanan P."/>
            <person name="Buyck B."/>
            <person name="Bense V."/>
            <person name="Catcheside P."/>
            <person name="Chovatia M."/>
            <person name="Cooper J."/>
            <person name="Damon W."/>
            <person name="Desjardin D."/>
            <person name="Finy P."/>
            <person name="Geml J."/>
            <person name="Haridas S."/>
            <person name="Hughes K."/>
            <person name="Justo A."/>
            <person name="Karasinski D."/>
            <person name="Kautmanova I."/>
            <person name="Kiss B."/>
            <person name="Kocsube S."/>
            <person name="Kotiranta H."/>
            <person name="LaButti K.M."/>
            <person name="Lechner B.E."/>
            <person name="Liimatainen K."/>
            <person name="Lipzen A."/>
            <person name="Lukacs Z."/>
            <person name="Mihaltcheva S."/>
            <person name="Morgado L.N."/>
            <person name="Niskanen T."/>
            <person name="Noordeloos M.E."/>
            <person name="Ohm R.A."/>
            <person name="Ortiz-Santana B."/>
            <person name="Ovrebo C."/>
            <person name="Racz N."/>
            <person name="Riley R."/>
            <person name="Savchenko A."/>
            <person name="Shiryaev A."/>
            <person name="Soop K."/>
            <person name="Spirin V."/>
            <person name="Szebenyi C."/>
            <person name="Tomsovsky M."/>
            <person name="Tulloss R.E."/>
            <person name="Uehling J."/>
            <person name="Grigoriev I.V."/>
            <person name="Vagvolgyi C."/>
            <person name="Papp T."/>
            <person name="Martin F.M."/>
            <person name="Miettinen O."/>
            <person name="Hibbett D.S."/>
            <person name="Nagy L.G."/>
        </authorList>
    </citation>
    <scope>NUCLEOTIDE SEQUENCE [LARGE SCALE GENOMIC DNA]</scope>
    <source>
        <strain evidence="1 2">NL-1719</strain>
    </source>
</reference>
<dbReference type="EMBL" id="ML208401">
    <property type="protein sequence ID" value="TFK66554.1"/>
    <property type="molecule type" value="Genomic_DNA"/>
</dbReference>
<proteinExistence type="predicted"/>
<evidence type="ECO:0000313" key="2">
    <source>
        <dbReference type="Proteomes" id="UP000308600"/>
    </source>
</evidence>
<keyword evidence="2" id="KW-1185">Reference proteome</keyword>
<organism evidence="1 2">
    <name type="scientific">Pluteus cervinus</name>
    <dbReference type="NCBI Taxonomy" id="181527"/>
    <lineage>
        <taxon>Eukaryota</taxon>
        <taxon>Fungi</taxon>
        <taxon>Dikarya</taxon>
        <taxon>Basidiomycota</taxon>
        <taxon>Agaricomycotina</taxon>
        <taxon>Agaricomycetes</taxon>
        <taxon>Agaricomycetidae</taxon>
        <taxon>Agaricales</taxon>
        <taxon>Pluteineae</taxon>
        <taxon>Pluteaceae</taxon>
        <taxon>Pluteus</taxon>
    </lineage>
</organism>